<protein>
    <submittedName>
        <fullName evidence="2">Uncharacterized protein</fullName>
    </submittedName>
</protein>
<sequence length="231" mass="25534">MRKKGKKPTGRAAPPQDGGWEARRWLWRILTSPGDKVRVSALANARTQGLQPYHRRQCILERSRGFRSRLRSSHAPTFETGPVPAAHDSTGQSFLGWWRKVCSRCSISVGQRSVSKSKQRQSAPESNQLPSSSEIQTIRCTPSFSLSITRGQRRQISSASSGRRCHGHLHILVPQPQNNKDSDMLYWRYGGGGGGVEAGPTSGPQKERTLGAWKAMRLDETGANNSGAQQF</sequence>
<reference evidence="2" key="1">
    <citation type="journal article" date="2020" name="Stud. Mycol.">
        <title>101 Dothideomycetes genomes: a test case for predicting lifestyles and emergence of pathogens.</title>
        <authorList>
            <person name="Haridas S."/>
            <person name="Albert R."/>
            <person name="Binder M."/>
            <person name="Bloem J."/>
            <person name="Labutti K."/>
            <person name="Salamov A."/>
            <person name="Andreopoulos B."/>
            <person name="Baker S."/>
            <person name="Barry K."/>
            <person name="Bills G."/>
            <person name="Bluhm B."/>
            <person name="Cannon C."/>
            <person name="Castanera R."/>
            <person name="Culley D."/>
            <person name="Daum C."/>
            <person name="Ezra D."/>
            <person name="Gonzalez J."/>
            <person name="Henrissat B."/>
            <person name="Kuo A."/>
            <person name="Liang C."/>
            <person name="Lipzen A."/>
            <person name="Lutzoni F."/>
            <person name="Magnuson J."/>
            <person name="Mondo S."/>
            <person name="Nolan M."/>
            <person name="Ohm R."/>
            <person name="Pangilinan J."/>
            <person name="Park H.-J."/>
            <person name="Ramirez L."/>
            <person name="Alfaro M."/>
            <person name="Sun H."/>
            <person name="Tritt A."/>
            <person name="Yoshinaga Y."/>
            <person name="Zwiers L.-H."/>
            <person name="Turgeon B."/>
            <person name="Goodwin S."/>
            <person name="Spatafora J."/>
            <person name="Crous P."/>
            <person name="Grigoriev I."/>
        </authorList>
    </citation>
    <scope>NUCLEOTIDE SEQUENCE</scope>
    <source>
        <strain evidence="2">CBS 262.69</strain>
    </source>
</reference>
<evidence type="ECO:0000256" key="1">
    <source>
        <dbReference type="SAM" id="MobiDB-lite"/>
    </source>
</evidence>
<name>A0A6G1HVH7_9PEZI</name>
<evidence type="ECO:0000313" key="3">
    <source>
        <dbReference type="Proteomes" id="UP000799640"/>
    </source>
</evidence>
<dbReference type="EMBL" id="ML996696">
    <property type="protein sequence ID" value="KAF2399934.1"/>
    <property type="molecule type" value="Genomic_DNA"/>
</dbReference>
<dbReference type="AlphaFoldDB" id="A0A6G1HVH7"/>
<feature type="region of interest" description="Disordered" evidence="1">
    <location>
        <begin position="113"/>
        <end position="134"/>
    </location>
</feature>
<feature type="compositionally biased region" description="Polar residues" evidence="1">
    <location>
        <begin position="123"/>
        <end position="134"/>
    </location>
</feature>
<feature type="compositionally biased region" description="Low complexity" evidence="1">
    <location>
        <begin position="113"/>
        <end position="122"/>
    </location>
</feature>
<gene>
    <name evidence="2" type="ORF">EJ06DRAFT_39932</name>
</gene>
<accession>A0A6G1HVH7</accession>
<evidence type="ECO:0000313" key="2">
    <source>
        <dbReference type="EMBL" id="KAF2399934.1"/>
    </source>
</evidence>
<proteinExistence type="predicted"/>
<organism evidence="2 3">
    <name type="scientific">Trichodelitschia bisporula</name>
    <dbReference type="NCBI Taxonomy" id="703511"/>
    <lineage>
        <taxon>Eukaryota</taxon>
        <taxon>Fungi</taxon>
        <taxon>Dikarya</taxon>
        <taxon>Ascomycota</taxon>
        <taxon>Pezizomycotina</taxon>
        <taxon>Dothideomycetes</taxon>
        <taxon>Dothideomycetes incertae sedis</taxon>
        <taxon>Phaeotrichales</taxon>
        <taxon>Phaeotrichaceae</taxon>
        <taxon>Trichodelitschia</taxon>
    </lineage>
</organism>
<keyword evidence="3" id="KW-1185">Reference proteome</keyword>
<dbReference type="Proteomes" id="UP000799640">
    <property type="component" value="Unassembled WGS sequence"/>
</dbReference>